<dbReference type="Proteomes" id="UP000648663">
    <property type="component" value="Unassembled WGS sequence"/>
</dbReference>
<dbReference type="EMBL" id="BMMI01000002">
    <property type="protein sequence ID" value="GGL58354.1"/>
    <property type="molecule type" value="Genomic_DNA"/>
</dbReference>
<comment type="caution">
    <text evidence="3">The sequence shown here is derived from an EMBL/GenBank/DDBJ whole genome shotgun (WGS) entry which is preliminary data.</text>
</comment>
<protein>
    <submittedName>
        <fullName evidence="3">Uncharacterized protein</fullName>
    </submittedName>
</protein>
<feature type="compositionally biased region" description="Low complexity" evidence="1">
    <location>
        <begin position="111"/>
        <end position="121"/>
    </location>
</feature>
<keyword evidence="5" id="KW-1185">Reference proteome</keyword>
<proteinExistence type="predicted"/>
<gene>
    <name evidence="3" type="ORF">FB380_003022</name>
    <name evidence="2" type="ORF">GCM10011589_12970</name>
</gene>
<feature type="region of interest" description="Disordered" evidence="1">
    <location>
        <begin position="79"/>
        <end position="121"/>
    </location>
</feature>
<dbReference type="EMBL" id="JAAMPA010000001">
    <property type="protein sequence ID" value="NIH68576.1"/>
    <property type="molecule type" value="Genomic_DNA"/>
</dbReference>
<evidence type="ECO:0000256" key="1">
    <source>
        <dbReference type="SAM" id="MobiDB-lite"/>
    </source>
</evidence>
<dbReference type="RefSeq" id="WP_188959524.1">
    <property type="nucleotide sequence ID" value="NZ_BAABJU010000023.1"/>
</dbReference>
<dbReference type="Proteomes" id="UP000552836">
    <property type="component" value="Unassembled WGS sequence"/>
</dbReference>
<accession>A0A846LLU2</accession>
<reference evidence="2" key="1">
    <citation type="journal article" date="2014" name="Int. J. Syst. Evol. Microbiol.">
        <title>Complete genome of a new Firmicutes species belonging to the dominant human colonic microbiota ('Ruminococcus bicirculans') reveals two chromosomes and a selective capacity to utilize plant glucans.</title>
        <authorList>
            <consortium name="NISC Comparative Sequencing Program"/>
            <person name="Wegmann U."/>
            <person name="Louis P."/>
            <person name="Goesmann A."/>
            <person name="Henrissat B."/>
            <person name="Duncan S.H."/>
            <person name="Flint H.J."/>
        </authorList>
    </citation>
    <scope>NUCLEOTIDE SEQUENCE</scope>
    <source>
        <strain evidence="2">CGMCC 4.5581</strain>
    </source>
</reference>
<sequence length="121" mass="12587">MLSRQRRRLGVIGTITGAVVAGVLAPPAAAHPGRPADATNAVQPDWFDYDRPAAYDTVVERLQVPMRDGFELGCTIARPAVGGEPAAGSSPGSSAATRRTAGPWRRPRARSPPSSANVATT</sequence>
<reference evidence="3 4" key="3">
    <citation type="submission" date="2020-02" db="EMBL/GenBank/DDBJ databases">
        <title>Sequencing the genomes of 1000 actinobacteria strains.</title>
        <authorList>
            <person name="Klenk H.-P."/>
        </authorList>
    </citation>
    <scope>NUCLEOTIDE SEQUENCE [LARGE SCALE GENOMIC DNA]</scope>
    <source>
        <strain evidence="3 4">DSM 45201</strain>
    </source>
</reference>
<organism evidence="3 4">
    <name type="scientific">Modestobacter marinus</name>
    <dbReference type="NCBI Taxonomy" id="477641"/>
    <lineage>
        <taxon>Bacteria</taxon>
        <taxon>Bacillati</taxon>
        <taxon>Actinomycetota</taxon>
        <taxon>Actinomycetes</taxon>
        <taxon>Geodermatophilales</taxon>
        <taxon>Geodermatophilaceae</taxon>
        <taxon>Modestobacter</taxon>
    </lineage>
</organism>
<evidence type="ECO:0000313" key="2">
    <source>
        <dbReference type="EMBL" id="GGL58354.1"/>
    </source>
</evidence>
<reference evidence="5" key="2">
    <citation type="journal article" date="2019" name="Int. J. Syst. Evol. Microbiol.">
        <title>The Global Catalogue of Microorganisms (GCM) 10K type strain sequencing project: providing services to taxonomists for standard genome sequencing and annotation.</title>
        <authorList>
            <consortium name="The Broad Institute Genomics Platform"/>
            <consortium name="The Broad Institute Genome Sequencing Center for Infectious Disease"/>
            <person name="Wu L."/>
            <person name="Ma J."/>
        </authorList>
    </citation>
    <scope>NUCLEOTIDE SEQUENCE [LARGE SCALE GENOMIC DNA]</scope>
    <source>
        <strain evidence="5">CGMCC 4.5581</strain>
    </source>
</reference>
<evidence type="ECO:0000313" key="4">
    <source>
        <dbReference type="Proteomes" id="UP000552836"/>
    </source>
</evidence>
<reference evidence="2" key="4">
    <citation type="submission" date="2024-05" db="EMBL/GenBank/DDBJ databases">
        <authorList>
            <person name="Sun Q."/>
            <person name="Zhou Y."/>
        </authorList>
    </citation>
    <scope>NUCLEOTIDE SEQUENCE</scope>
    <source>
        <strain evidence="2">CGMCC 4.5581</strain>
    </source>
</reference>
<evidence type="ECO:0000313" key="3">
    <source>
        <dbReference type="EMBL" id="NIH68576.1"/>
    </source>
</evidence>
<evidence type="ECO:0000313" key="5">
    <source>
        <dbReference type="Proteomes" id="UP000648663"/>
    </source>
</evidence>
<feature type="compositionally biased region" description="Low complexity" evidence="1">
    <location>
        <begin position="79"/>
        <end position="96"/>
    </location>
</feature>
<name>A0A846LLU2_9ACTN</name>
<dbReference type="AlphaFoldDB" id="A0A846LLU2"/>